<organism evidence="4 5">
    <name type="scientific">Podospora australis</name>
    <dbReference type="NCBI Taxonomy" id="1536484"/>
    <lineage>
        <taxon>Eukaryota</taxon>
        <taxon>Fungi</taxon>
        <taxon>Dikarya</taxon>
        <taxon>Ascomycota</taxon>
        <taxon>Pezizomycotina</taxon>
        <taxon>Sordariomycetes</taxon>
        <taxon>Sordariomycetidae</taxon>
        <taxon>Sordariales</taxon>
        <taxon>Podosporaceae</taxon>
        <taxon>Podospora</taxon>
    </lineage>
</organism>
<evidence type="ECO:0000256" key="2">
    <source>
        <dbReference type="SAM" id="Phobius"/>
    </source>
</evidence>
<dbReference type="InterPro" id="IPR010730">
    <property type="entry name" value="HET"/>
</dbReference>
<keyword evidence="2" id="KW-0472">Membrane</keyword>
<dbReference type="PANTHER" id="PTHR24148">
    <property type="entry name" value="ANKYRIN REPEAT DOMAIN-CONTAINING PROTEIN 39 HOMOLOG-RELATED"/>
    <property type="match status" value="1"/>
</dbReference>
<feature type="region of interest" description="Disordered" evidence="1">
    <location>
        <begin position="678"/>
        <end position="700"/>
    </location>
</feature>
<dbReference type="PANTHER" id="PTHR24148:SF64">
    <property type="entry name" value="HETEROKARYON INCOMPATIBILITY DOMAIN-CONTAINING PROTEIN"/>
    <property type="match status" value="1"/>
</dbReference>
<gene>
    <name evidence="4" type="ORF">QBC35DRAFT_441154</name>
</gene>
<accession>A0AAN7AES9</accession>
<sequence>MGRGLFLVPLPIAITLIFLTLCIIPGIPLTWPGVIVWRTYTGNRERKLIPDIITDVLKWIAYSLCTPCAVIAVLGTMCIAQTVLFPWWLYKELPLVVKNTVNLPRETHNLYLRLLSWRKHQQLHHEPRLLWDRHEEKQTNTRSGHFIFTPLRNPTTIRLLTMLPADDISAPLRGDLTDVDLYSHPKYDALSYTSADEIGDATKCRSISLSKRSINGQDLQFGNLAIGKNCDNALRRLRHPTRKRTVWVDAICINQTDLPEKSQQVVLMARIFTEARRVMVYTGEGTAQTDQLFNWVNDIDIVVGTGQLTNTHFLTDMLGTVLGWESHGKLGWLQDSVKDIAVQLDQYSQEYRRRVERLAKDLWTIYFHQEIPVRPAKPANLHGILSKYLSRRYFQRLWVIQEILLPDITKIRFLCGGKETTGERALHMFQMLDAYQDQDNKLNNACSLYLQLHQQRRICGNNTIRLLDLLVATRNLECDDPRDRIYALLGIARWLDDGGSNGEIGQEINYTHSAAQVYATYSARFIRQYGPGFLLGLIDRNHSVSSKIKGLPSWAADFSVPYWYDSSSTKMEGALWMSTAGQAVRSDKNIQFDSPDKDPTGQGRMAMRLQRPRIVRGWFSAPLSEDVQEVRQLPRDEVLVELHPGLAEVEYYTCVGICLHALTREGVEVLVRGQNRAGGLMTDDGGLERSSSPSSSPARGYLGKTRVWRVV</sequence>
<feature type="transmembrane region" description="Helical" evidence="2">
    <location>
        <begin position="12"/>
        <end position="38"/>
    </location>
</feature>
<evidence type="ECO:0000313" key="5">
    <source>
        <dbReference type="Proteomes" id="UP001302126"/>
    </source>
</evidence>
<protein>
    <submittedName>
        <fullName evidence="4">Heterokaryon incompatibility protein-domain-containing protein</fullName>
    </submittedName>
</protein>
<proteinExistence type="predicted"/>
<evidence type="ECO:0000259" key="3">
    <source>
        <dbReference type="Pfam" id="PF06985"/>
    </source>
</evidence>
<feature type="transmembrane region" description="Helical" evidence="2">
    <location>
        <begin position="59"/>
        <end position="89"/>
    </location>
</feature>
<evidence type="ECO:0000313" key="4">
    <source>
        <dbReference type="EMBL" id="KAK4184553.1"/>
    </source>
</evidence>
<dbReference type="Pfam" id="PF06985">
    <property type="entry name" value="HET"/>
    <property type="match status" value="1"/>
</dbReference>
<comment type="caution">
    <text evidence="4">The sequence shown here is derived from an EMBL/GenBank/DDBJ whole genome shotgun (WGS) entry which is preliminary data.</text>
</comment>
<reference evidence="4" key="1">
    <citation type="journal article" date="2023" name="Mol. Phylogenet. Evol.">
        <title>Genome-scale phylogeny and comparative genomics of the fungal order Sordariales.</title>
        <authorList>
            <person name="Hensen N."/>
            <person name="Bonometti L."/>
            <person name="Westerberg I."/>
            <person name="Brannstrom I.O."/>
            <person name="Guillou S."/>
            <person name="Cros-Aarteil S."/>
            <person name="Calhoun S."/>
            <person name="Haridas S."/>
            <person name="Kuo A."/>
            <person name="Mondo S."/>
            <person name="Pangilinan J."/>
            <person name="Riley R."/>
            <person name="LaButti K."/>
            <person name="Andreopoulos B."/>
            <person name="Lipzen A."/>
            <person name="Chen C."/>
            <person name="Yan M."/>
            <person name="Daum C."/>
            <person name="Ng V."/>
            <person name="Clum A."/>
            <person name="Steindorff A."/>
            <person name="Ohm R.A."/>
            <person name="Martin F."/>
            <person name="Silar P."/>
            <person name="Natvig D.O."/>
            <person name="Lalanne C."/>
            <person name="Gautier V."/>
            <person name="Ament-Velasquez S.L."/>
            <person name="Kruys A."/>
            <person name="Hutchinson M.I."/>
            <person name="Powell A.J."/>
            <person name="Barry K."/>
            <person name="Miller A.N."/>
            <person name="Grigoriev I.V."/>
            <person name="Debuchy R."/>
            <person name="Gladieux P."/>
            <person name="Hiltunen Thoren M."/>
            <person name="Johannesson H."/>
        </authorList>
    </citation>
    <scope>NUCLEOTIDE SEQUENCE</scope>
    <source>
        <strain evidence="4">PSN309</strain>
    </source>
</reference>
<keyword evidence="2" id="KW-0812">Transmembrane</keyword>
<keyword evidence="5" id="KW-1185">Reference proteome</keyword>
<feature type="domain" description="Heterokaryon incompatibility" evidence="3">
    <location>
        <begin position="187"/>
        <end position="402"/>
    </location>
</feature>
<dbReference type="Proteomes" id="UP001302126">
    <property type="component" value="Unassembled WGS sequence"/>
</dbReference>
<dbReference type="InterPro" id="IPR052895">
    <property type="entry name" value="HetReg/Transcr_Mod"/>
</dbReference>
<keyword evidence="2" id="KW-1133">Transmembrane helix</keyword>
<dbReference type="AlphaFoldDB" id="A0AAN7AES9"/>
<evidence type="ECO:0000256" key="1">
    <source>
        <dbReference type="SAM" id="MobiDB-lite"/>
    </source>
</evidence>
<name>A0AAN7AES9_9PEZI</name>
<reference evidence="4" key="2">
    <citation type="submission" date="2023-05" db="EMBL/GenBank/DDBJ databases">
        <authorList>
            <consortium name="Lawrence Berkeley National Laboratory"/>
            <person name="Steindorff A."/>
            <person name="Hensen N."/>
            <person name="Bonometti L."/>
            <person name="Westerberg I."/>
            <person name="Brannstrom I.O."/>
            <person name="Guillou S."/>
            <person name="Cros-Aarteil S."/>
            <person name="Calhoun S."/>
            <person name="Haridas S."/>
            <person name="Kuo A."/>
            <person name="Mondo S."/>
            <person name="Pangilinan J."/>
            <person name="Riley R."/>
            <person name="Labutti K."/>
            <person name="Andreopoulos B."/>
            <person name="Lipzen A."/>
            <person name="Chen C."/>
            <person name="Yanf M."/>
            <person name="Daum C."/>
            <person name="Ng V."/>
            <person name="Clum A."/>
            <person name="Ohm R."/>
            <person name="Martin F."/>
            <person name="Silar P."/>
            <person name="Natvig D."/>
            <person name="Lalanne C."/>
            <person name="Gautier V."/>
            <person name="Ament-Velasquez S.L."/>
            <person name="Kruys A."/>
            <person name="Hutchinson M.I."/>
            <person name="Powell A.J."/>
            <person name="Barry K."/>
            <person name="Miller A.N."/>
            <person name="Grigoriev I.V."/>
            <person name="Debuchy R."/>
            <person name="Gladieux P."/>
            <person name="Thoren M.H."/>
            <person name="Johannesson H."/>
        </authorList>
    </citation>
    <scope>NUCLEOTIDE SEQUENCE</scope>
    <source>
        <strain evidence="4">PSN309</strain>
    </source>
</reference>
<dbReference type="EMBL" id="MU864483">
    <property type="protein sequence ID" value="KAK4184553.1"/>
    <property type="molecule type" value="Genomic_DNA"/>
</dbReference>